<proteinExistence type="predicted"/>
<keyword evidence="1" id="KW-0812">Transmembrane</keyword>
<keyword evidence="3" id="KW-1185">Reference proteome</keyword>
<evidence type="ECO:0000313" key="3">
    <source>
        <dbReference type="Proteomes" id="UP000283522"/>
    </source>
</evidence>
<sequence>MLSAIQVFLLLLSGFFSLCILVGLYKPVLVLWFMDRFNRQKVLAFYGKAIFFTLLLWRIFVLVEEISE</sequence>
<protein>
    <submittedName>
        <fullName evidence="2">Uncharacterized protein</fullName>
    </submittedName>
</protein>
<keyword evidence="1" id="KW-1133">Transmembrane helix</keyword>
<name>A0A418PSW8_9BACT</name>
<reference evidence="2 3" key="1">
    <citation type="submission" date="2018-09" db="EMBL/GenBank/DDBJ databases">
        <authorList>
            <person name="Wang X."/>
            <person name="Du Z."/>
        </authorList>
    </citation>
    <scope>NUCLEOTIDE SEQUENCE [LARGE SCALE GENOMIC DNA]</scope>
    <source>
        <strain evidence="2 3">N3</strain>
    </source>
</reference>
<organism evidence="2 3">
    <name type="scientific">Algoriphagus lacus</name>
    <dbReference type="NCBI Taxonomy" id="2056311"/>
    <lineage>
        <taxon>Bacteria</taxon>
        <taxon>Pseudomonadati</taxon>
        <taxon>Bacteroidota</taxon>
        <taxon>Cytophagia</taxon>
        <taxon>Cytophagales</taxon>
        <taxon>Cyclobacteriaceae</taxon>
        <taxon>Algoriphagus</taxon>
    </lineage>
</organism>
<gene>
    <name evidence="2" type="ORF">D0X99_07345</name>
</gene>
<evidence type="ECO:0000256" key="1">
    <source>
        <dbReference type="SAM" id="Phobius"/>
    </source>
</evidence>
<keyword evidence="1" id="KW-0472">Membrane</keyword>
<dbReference type="EMBL" id="QXML01000003">
    <property type="protein sequence ID" value="RIW16176.1"/>
    <property type="molecule type" value="Genomic_DNA"/>
</dbReference>
<feature type="transmembrane region" description="Helical" evidence="1">
    <location>
        <begin position="7"/>
        <end position="25"/>
    </location>
</feature>
<evidence type="ECO:0000313" key="2">
    <source>
        <dbReference type="EMBL" id="RIW16176.1"/>
    </source>
</evidence>
<dbReference type="AlphaFoldDB" id="A0A418PSW8"/>
<comment type="caution">
    <text evidence="2">The sequence shown here is derived from an EMBL/GenBank/DDBJ whole genome shotgun (WGS) entry which is preliminary data.</text>
</comment>
<accession>A0A418PSW8</accession>
<dbReference type="Proteomes" id="UP000283522">
    <property type="component" value="Unassembled WGS sequence"/>
</dbReference>
<feature type="transmembrane region" description="Helical" evidence="1">
    <location>
        <begin position="45"/>
        <end position="63"/>
    </location>
</feature>